<feature type="signal peptide" evidence="7">
    <location>
        <begin position="1"/>
        <end position="25"/>
    </location>
</feature>
<dbReference type="PANTHER" id="PTHR41164">
    <property type="entry name" value="CURLI PRODUCTION ASSEMBLY/TRANSPORT COMPONENT CSGG"/>
    <property type="match status" value="1"/>
</dbReference>
<evidence type="ECO:0000256" key="6">
    <source>
        <dbReference type="SAM" id="MobiDB-lite"/>
    </source>
</evidence>
<keyword evidence="4" id="KW-0564">Palmitate</keyword>
<keyword evidence="5" id="KW-0449">Lipoprotein</keyword>
<dbReference type="GO" id="GO:0030288">
    <property type="term" value="C:outer membrane-bounded periplasmic space"/>
    <property type="evidence" value="ECO:0007669"/>
    <property type="project" value="InterPro"/>
</dbReference>
<evidence type="ECO:0000256" key="4">
    <source>
        <dbReference type="ARBA" id="ARBA00023139"/>
    </source>
</evidence>
<feature type="chain" id="PRO_5013118294" evidence="7">
    <location>
        <begin position="26"/>
        <end position="362"/>
    </location>
</feature>
<dbReference type="AlphaFoldDB" id="A0A1X7HLW5"/>
<keyword evidence="1" id="KW-1003">Cell membrane</keyword>
<dbReference type="OrthoDB" id="1110708at2"/>
<evidence type="ECO:0000256" key="3">
    <source>
        <dbReference type="ARBA" id="ARBA00023136"/>
    </source>
</evidence>
<keyword evidence="2 7" id="KW-0732">Signal</keyword>
<organism evidence="8 9">
    <name type="scientific">Azospirillum oryzae</name>
    <dbReference type="NCBI Taxonomy" id="286727"/>
    <lineage>
        <taxon>Bacteria</taxon>
        <taxon>Pseudomonadati</taxon>
        <taxon>Pseudomonadota</taxon>
        <taxon>Alphaproteobacteria</taxon>
        <taxon>Rhodospirillales</taxon>
        <taxon>Azospirillaceae</taxon>
        <taxon>Azospirillum</taxon>
    </lineage>
</organism>
<dbReference type="STRING" id="286727.SAMN02982917_6478"/>
<evidence type="ECO:0000313" key="8">
    <source>
        <dbReference type="EMBL" id="SMF88660.1"/>
    </source>
</evidence>
<evidence type="ECO:0000256" key="2">
    <source>
        <dbReference type="ARBA" id="ARBA00022729"/>
    </source>
</evidence>
<keyword evidence="3" id="KW-0472">Membrane</keyword>
<dbReference type="InterPro" id="IPR005534">
    <property type="entry name" value="Curli_assmbl/transp-comp_CsgG"/>
</dbReference>
<dbReference type="PROSITE" id="PS51257">
    <property type="entry name" value="PROKAR_LIPOPROTEIN"/>
    <property type="match status" value="1"/>
</dbReference>
<evidence type="ECO:0000313" key="9">
    <source>
        <dbReference type="Proteomes" id="UP000192936"/>
    </source>
</evidence>
<dbReference type="Pfam" id="PF03783">
    <property type="entry name" value="CsgG"/>
    <property type="match status" value="1"/>
</dbReference>
<accession>A0A1X7HLW5</accession>
<proteinExistence type="predicted"/>
<dbReference type="RefSeq" id="WP_143266917.1">
    <property type="nucleotide sequence ID" value="NZ_FXAK01000009.1"/>
</dbReference>
<gene>
    <name evidence="8" type="ORF">SAMN02982917_6478</name>
</gene>
<dbReference type="Proteomes" id="UP000192936">
    <property type="component" value="Unassembled WGS sequence"/>
</dbReference>
<dbReference type="Gene3D" id="3.40.50.10610">
    <property type="entry name" value="ABC-type transport auxiliary lipoprotein component"/>
    <property type="match status" value="2"/>
</dbReference>
<evidence type="ECO:0000256" key="1">
    <source>
        <dbReference type="ARBA" id="ARBA00022475"/>
    </source>
</evidence>
<dbReference type="PANTHER" id="PTHR41164:SF1">
    <property type="entry name" value="CURLI PRODUCTION ASSEMBLY_TRANSPORT COMPONENT CSGG"/>
    <property type="match status" value="1"/>
</dbReference>
<dbReference type="EMBL" id="FXAK01000009">
    <property type="protein sequence ID" value="SMF88660.1"/>
    <property type="molecule type" value="Genomic_DNA"/>
</dbReference>
<evidence type="ECO:0000256" key="7">
    <source>
        <dbReference type="SAM" id="SignalP"/>
    </source>
</evidence>
<feature type="compositionally biased region" description="Polar residues" evidence="6">
    <location>
        <begin position="332"/>
        <end position="342"/>
    </location>
</feature>
<feature type="region of interest" description="Disordered" evidence="6">
    <location>
        <begin position="302"/>
        <end position="362"/>
    </location>
</feature>
<name>A0A1X7HLW5_9PROT</name>
<sequence>MSRAIAIHKQALVLALGVLSLSACASVRPENAFTEQPLPEHRTQSLDELLTLPPPARSLTVAVYSFTDQTGQNKPNDNFSEYSRAVTQGGNAVLINALKRVGDKSWFKVVERSSLPQLLQERQIIRQTRQAYGGDNLPPLPPLLYAGLLVDGGIIGYDSNTLTGGFGARFLGVGGDVKYRRDTVTVYIRAVSVQTGEVLKSVNVSKTIYSAALDGSAFRYIGYKDLLEIEAGVTTNEPATLAVKQAIEKGVHDLVLEGVIDGYWSFRDPDAAARLVPKYLRDRDGAYNVTVIHNPNVAGNGSGAAPVTVAPPPKQTPTPGAEAEEQKVAPSAPNQLPPQSSAPVYVLPGDHSRSPIPPSIQR</sequence>
<reference evidence="8 9" key="1">
    <citation type="submission" date="2017-04" db="EMBL/GenBank/DDBJ databases">
        <authorList>
            <person name="Afonso C.L."/>
            <person name="Miller P.J."/>
            <person name="Scott M.A."/>
            <person name="Spackman E."/>
            <person name="Goraichik I."/>
            <person name="Dimitrov K.M."/>
            <person name="Suarez D.L."/>
            <person name="Swayne D.E."/>
        </authorList>
    </citation>
    <scope>NUCLEOTIDE SEQUENCE [LARGE SCALE GENOMIC DNA]</scope>
    <source>
        <strain evidence="8 9">A2P</strain>
    </source>
</reference>
<evidence type="ECO:0000256" key="5">
    <source>
        <dbReference type="ARBA" id="ARBA00023288"/>
    </source>
</evidence>
<protein>
    <submittedName>
        <fullName evidence="8">Curli production assembly/transport component CsgG</fullName>
    </submittedName>
</protein>